<dbReference type="STRING" id="1707952.A6A03_08010"/>
<dbReference type="GO" id="GO:0006308">
    <property type="term" value="P:DNA catabolic process"/>
    <property type="evidence" value="ECO:0007669"/>
    <property type="project" value="UniProtKB-UniRule"/>
</dbReference>
<evidence type="ECO:0000256" key="4">
    <source>
        <dbReference type="ARBA" id="ARBA00022801"/>
    </source>
</evidence>
<protein>
    <recommendedName>
        <fullName evidence="6">Exodeoxyribonuclease 7 small subunit</fullName>
        <ecNumber evidence="6">3.1.11.6</ecNumber>
    </recommendedName>
    <alternativeName>
        <fullName evidence="6">Exodeoxyribonuclease VII small subunit</fullName>
        <shortName evidence="6">Exonuclease VII small subunit</shortName>
    </alternativeName>
</protein>
<evidence type="ECO:0000256" key="5">
    <source>
        <dbReference type="ARBA" id="ARBA00022839"/>
    </source>
</evidence>
<evidence type="ECO:0000256" key="2">
    <source>
        <dbReference type="ARBA" id="ARBA00022490"/>
    </source>
</evidence>
<dbReference type="EC" id="3.1.11.6" evidence="6"/>
<name>A0A178MIL6_9CHLR</name>
<gene>
    <name evidence="6" type="primary">xseB</name>
    <name evidence="7" type="ORF">A6A03_08010</name>
</gene>
<keyword evidence="8" id="KW-1185">Reference proteome</keyword>
<proteinExistence type="inferred from homology"/>
<evidence type="ECO:0000256" key="6">
    <source>
        <dbReference type="HAMAP-Rule" id="MF_00337"/>
    </source>
</evidence>
<evidence type="ECO:0000256" key="1">
    <source>
        <dbReference type="ARBA" id="ARBA00009998"/>
    </source>
</evidence>
<keyword evidence="3 6" id="KW-0540">Nuclease</keyword>
<comment type="similarity">
    <text evidence="1 6">Belongs to the XseB family.</text>
</comment>
<reference evidence="7 8" key="1">
    <citation type="submission" date="2016-04" db="EMBL/GenBank/DDBJ databases">
        <title>Chloroflexus islandicus sp. nov., a thermophilic filamentous anoxygenic phototrophic bacterium from geyser Strokkur (Iceland).</title>
        <authorList>
            <person name="Gaisin V.A."/>
            <person name="Kalashnikov A.M."/>
            <person name="Sukhacheva M.V."/>
            <person name="Grouzdev D.S."/>
            <person name="Ivanov T.M."/>
            <person name="Kuznetsov B."/>
            <person name="Gorlenko V.M."/>
        </authorList>
    </citation>
    <scope>NUCLEOTIDE SEQUENCE [LARGE SCALE GENOMIC DNA]</scope>
    <source>
        <strain evidence="8">isl-2</strain>
    </source>
</reference>
<keyword evidence="2 6" id="KW-0963">Cytoplasm</keyword>
<evidence type="ECO:0000256" key="3">
    <source>
        <dbReference type="ARBA" id="ARBA00022722"/>
    </source>
</evidence>
<comment type="function">
    <text evidence="6">Bidirectionally degrades single-stranded DNA into large acid-insoluble oligonucleotides, which are then degraded further into small acid-soluble oligonucleotides.</text>
</comment>
<dbReference type="Gene3D" id="1.10.287.1040">
    <property type="entry name" value="Exonuclease VII, small subunit"/>
    <property type="match status" value="1"/>
</dbReference>
<accession>A0A178MIL6</accession>
<evidence type="ECO:0000313" key="8">
    <source>
        <dbReference type="Proteomes" id="UP000078287"/>
    </source>
</evidence>
<dbReference type="SUPFAM" id="SSF116842">
    <property type="entry name" value="XseB-like"/>
    <property type="match status" value="1"/>
</dbReference>
<dbReference type="NCBIfam" id="TIGR01280">
    <property type="entry name" value="xseB"/>
    <property type="match status" value="1"/>
</dbReference>
<dbReference type="GO" id="GO:0008855">
    <property type="term" value="F:exodeoxyribonuclease VII activity"/>
    <property type="evidence" value="ECO:0007669"/>
    <property type="project" value="UniProtKB-UniRule"/>
</dbReference>
<dbReference type="GO" id="GO:0005829">
    <property type="term" value="C:cytosol"/>
    <property type="evidence" value="ECO:0007669"/>
    <property type="project" value="TreeGrafter"/>
</dbReference>
<dbReference type="PIRSF" id="PIRSF006488">
    <property type="entry name" value="Exonuc_VII_S"/>
    <property type="match status" value="1"/>
</dbReference>
<dbReference type="EMBL" id="LWQS01000031">
    <property type="protein sequence ID" value="OAN48516.1"/>
    <property type="molecule type" value="Genomic_DNA"/>
</dbReference>
<dbReference type="InterPro" id="IPR037004">
    <property type="entry name" value="Exonuc_VII_ssu_sf"/>
</dbReference>
<dbReference type="PANTHER" id="PTHR34137:SF1">
    <property type="entry name" value="EXODEOXYRIBONUCLEASE 7 SMALL SUBUNIT"/>
    <property type="match status" value="1"/>
</dbReference>
<dbReference type="Proteomes" id="UP000078287">
    <property type="component" value="Unassembled WGS sequence"/>
</dbReference>
<sequence>MSEPTAVEQYETLLAELQAVVERLERGELSLAEALHLYERGAELAAACQRLLDTAELRVRQLDSA</sequence>
<dbReference type="InterPro" id="IPR003761">
    <property type="entry name" value="Exonuc_VII_S"/>
</dbReference>
<comment type="subunit">
    <text evidence="6">Heterooligomer composed of large and small subunits.</text>
</comment>
<keyword evidence="4 6" id="KW-0378">Hydrolase</keyword>
<evidence type="ECO:0000313" key="7">
    <source>
        <dbReference type="EMBL" id="OAN48516.1"/>
    </source>
</evidence>
<comment type="catalytic activity">
    <reaction evidence="6">
        <text>Exonucleolytic cleavage in either 5'- to 3'- or 3'- to 5'-direction to yield nucleoside 5'-phosphates.</text>
        <dbReference type="EC" id="3.1.11.6"/>
    </reaction>
</comment>
<comment type="subcellular location">
    <subcellularLocation>
        <location evidence="6">Cytoplasm</location>
    </subcellularLocation>
</comment>
<keyword evidence="5 6" id="KW-0269">Exonuclease</keyword>
<dbReference type="AlphaFoldDB" id="A0A178MIL6"/>
<dbReference type="HAMAP" id="MF_00337">
    <property type="entry name" value="Exonuc_7_S"/>
    <property type="match status" value="1"/>
</dbReference>
<organism evidence="7 8">
    <name type="scientific">Chloroflexus islandicus</name>
    <dbReference type="NCBI Taxonomy" id="1707952"/>
    <lineage>
        <taxon>Bacteria</taxon>
        <taxon>Bacillati</taxon>
        <taxon>Chloroflexota</taxon>
        <taxon>Chloroflexia</taxon>
        <taxon>Chloroflexales</taxon>
        <taxon>Chloroflexineae</taxon>
        <taxon>Chloroflexaceae</taxon>
        <taxon>Chloroflexus</taxon>
    </lineage>
</organism>
<dbReference type="Pfam" id="PF02609">
    <property type="entry name" value="Exonuc_VII_S"/>
    <property type="match status" value="1"/>
</dbReference>
<dbReference type="RefSeq" id="WP_066782997.1">
    <property type="nucleotide sequence ID" value="NZ_LWQS01000031.1"/>
</dbReference>
<dbReference type="OrthoDB" id="5244334at2"/>
<dbReference type="GO" id="GO:0009318">
    <property type="term" value="C:exodeoxyribonuclease VII complex"/>
    <property type="evidence" value="ECO:0007669"/>
    <property type="project" value="UniProtKB-UniRule"/>
</dbReference>
<comment type="caution">
    <text evidence="7">The sequence shown here is derived from an EMBL/GenBank/DDBJ whole genome shotgun (WGS) entry which is preliminary data.</text>
</comment>
<dbReference type="PANTHER" id="PTHR34137">
    <property type="entry name" value="EXODEOXYRIBONUCLEASE 7 SMALL SUBUNIT"/>
    <property type="match status" value="1"/>
</dbReference>